<accession>A0A369WKI5</accession>
<evidence type="ECO:0000313" key="2">
    <source>
        <dbReference type="EMBL" id="RDE22568.1"/>
    </source>
</evidence>
<dbReference type="RefSeq" id="WP_133297419.1">
    <property type="nucleotide sequence ID" value="NZ_QQOH01000002.1"/>
</dbReference>
<dbReference type="EMBL" id="QQOH01000002">
    <property type="protein sequence ID" value="RDE22568.1"/>
    <property type="molecule type" value="Genomic_DNA"/>
</dbReference>
<comment type="caution">
    <text evidence="2">The sequence shown here is derived from an EMBL/GenBank/DDBJ whole genome shotgun (WGS) entry which is preliminary data.</text>
</comment>
<keyword evidence="1" id="KW-1133">Transmembrane helix</keyword>
<proteinExistence type="predicted"/>
<keyword evidence="1" id="KW-0812">Transmembrane</keyword>
<organism evidence="2 3">
    <name type="scientific">Motiliproteus coralliicola</name>
    <dbReference type="NCBI Taxonomy" id="2283196"/>
    <lineage>
        <taxon>Bacteria</taxon>
        <taxon>Pseudomonadati</taxon>
        <taxon>Pseudomonadota</taxon>
        <taxon>Gammaproteobacteria</taxon>
        <taxon>Oceanospirillales</taxon>
        <taxon>Oceanospirillaceae</taxon>
        <taxon>Motiliproteus</taxon>
    </lineage>
</organism>
<dbReference type="AlphaFoldDB" id="A0A369WKI5"/>
<reference evidence="2 3" key="1">
    <citation type="submission" date="2018-07" db="EMBL/GenBank/DDBJ databases">
        <title>Motiliproteus coralliicola sp. nov., a bacterium isolated from Coral.</title>
        <authorList>
            <person name="Wang G."/>
        </authorList>
    </citation>
    <scope>NUCLEOTIDE SEQUENCE [LARGE SCALE GENOMIC DNA]</scope>
    <source>
        <strain evidence="2 3">C34</strain>
    </source>
</reference>
<sequence>MLFDALGDGCVIVCVGDLMLLDGWVLEFLSKPGYLEYLPIFWWLLVVHVFLVISYFPHYGLYALKSRTLVFLDYVITLAVFLLVLWLLDLNTGLMQVAMALVLAFSTSLLVKQVGFIRPYGLFFETGHIF</sequence>
<evidence type="ECO:0000256" key="1">
    <source>
        <dbReference type="SAM" id="Phobius"/>
    </source>
</evidence>
<name>A0A369WKI5_9GAMM</name>
<gene>
    <name evidence="2" type="ORF">DV711_08225</name>
</gene>
<dbReference type="Proteomes" id="UP000253769">
    <property type="component" value="Unassembled WGS sequence"/>
</dbReference>
<feature type="transmembrane region" description="Helical" evidence="1">
    <location>
        <begin position="69"/>
        <end position="88"/>
    </location>
</feature>
<feature type="transmembrane region" description="Helical" evidence="1">
    <location>
        <begin position="40"/>
        <end position="57"/>
    </location>
</feature>
<keyword evidence="3" id="KW-1185">Reference proteome</keyword>
<evidence type="ECO:0000313" key="3">
    <source>
        <dbReference type="Proteomes" id="UP000253769"/>
    </source>
</evidence>
<protein>
    <submittedName>
        <fullName evidence="2">Uncharacterized protein</fullName>
    </submittedName>
</protein>
<feature type="transmembrane region" description="Helical" evidence="1">
    <location>
        <begin position="94"/>
        <end position="111"/>
    </location>
</feature>
<keyword evidence="1" id="KW-0472">Membrane</keyword>